<dbReference type="FunFam" id="1.20.1250.20:FF:000055">
    <property type="entry name" value="Facilitated trehalose transporter Tret1-2 homolog"/>
    <property type="match status" value="1"/>
</dbReference>
<feature type="transmembrane region" description="Helical" evidence="8">
    <location>
        <begin position="104"/>
        <end position="125"/>
    </location>
</feature>
<dbReference type="InterPro" id="IPR003663">
    <property type="entry name" value="Sugar/inositol_transpt"/>
</dbReference>
<dbReference type="InterPro" id="IPR020846">
    <property type="entry name" value="MFS_dom"/>
</dbReference>
<evidence type="ECO:0000256" key="2">
    <source>
        <dbReference type="ARBA" id="ARBA00022475"/>
    </source>
</evidence>
<dbReference type="Pfam" id="PF00083">
    <property type="entry name" value="Sugar_tr"/>
    <property type="match status" value="1"/>
</dbReference>
<feature type="transmembrane region" description="Helical" evidence="8">
    <location>
        <begin position="81"/>
        <end position="98"/>
    </location>
</feature>
<evidence type="ECO:0000313" key="10">
    <source>
        <dbReference type="EMBL" id="KAL0122455.1"/>
    </source>
</evidence>
<feature type="transmembrane region" description="Helical" evidence="8">
    <location>
        <begin position="309"/>
        <end position="329"/>
    </location>
</feature>
<dbReference type="SUPFAM" id="SSF103473">
    <property type="entry name" value="MFS general substrate transporter"/>
    <property type="match status" value="1"/>
</dbReference>
<dbReference type="PROSITE" id="PS00217">
    <property type="entry name" value="SUGAR_TRANSPORT_2"/>
    <property type="match status" value="1"/>
</dbReference>
<dbReference type="InterPro" id="IPR050549">
    <property type="entry name" value="MFS_Trehalose_Transporter"/>
</dbReference>
<feature type="transmembrane region" description="Helical" evidence="8">
    <location>
        <begin position="137"/>
        <end position="158"/>
    </location>
</feature>
<feature type="transmembrane region" description="Helical" evidence="8">
    <location>
        <begin position="341"/>
        <end position="366"/>
    </location>
</feature>
<evidence type="ECO:0000256" key="3">
    <source>
        <dbReference type="ARBA" id="ARBA00022692"/>
    </source>
</evidence>
<name>A0AAW2G4S8_9HYME</name>
<reference evidence="10 11" key="1">
    <citation type="submission" date="2023-03" db="EMBL/GenBank/DDBJ databases">
        <title>High recombination rates correlate with genetic variation in Cardiocondyla obscurior ants.</title>
        <authorList>
            <person name="Errbii M."/>
        </authorList>
    </citation>
    <scope>NUCLEOTIDE SEQUENCE [LARGE SCALE GENOMIC DNA]</scope>
    <source>
        <strain evidence="10">Alpha-2009</strain>
        <tissue evidence="10">Whole body</tissue>
    </source>
</reference>
<protein>
    <recommendedName>
        <fullName evidence="9">Major facilitator superfamily (MFS) profile domain-containing protein</fullName>
    </recommendedName>
</protein>
<dbReference type="Gene3D" id="1.20.1250.20">
    <property type="entry name" value="MFS general substrate transporter like domains"/>
    <property type="match status" value="1"/>
</dbReference>
<keyword evidence="11" id="KW-1185">Reference proteome</keyword>
<feature type="transmembrane region" description="Helical" evidence="8">
    <location>
        <begin position="49"/>
        <end position="74"/>
    </location>
</feature>
<dbReference type="PANTHER" id="PTHR48021">
    <property type="match status" value="1"/>
</dbReference>
<accession>A0AAW2G4S8</accession>
<feature type="domain" description="Major facilitator superfamily (MFS) profile" evidence="9">
    <location>
        <begin position="3"/>
        <end position="434"/>
    </location>
</feature>
<proteinExistence type="inferred from homology"/>
<evidence type="ECO:0000313" key="11">
    <source>
        <dbReference type="Proteomes" id="UP001430953"/>
    </source>
</evidence>
<dbReference type="InterPro" id="IPR036259">
    <property type="entry name" value="MFS_trans_sf"/>
</dbReference>
<keyword evidence="6" id="KW-0325">Glycoprotein</keyword>
<evidence type="ECO:0000256" key="8">
    <source>
        <dbReference type="SAM" id="Phobius"/>
    </source>
</evidence>
<evidence type="ECO:0000259" key="9">
    <source>
        <dbReference type="PROSITE" id="PS50850"/>
    </source>
</evidence>
<keyword evidence="5 8" id="KW-0472">Membrane</keyword>
<comment type="subcellular location">
    <subcellularLocation>
        <location evidence="1">Cell membrane</location>
        <topology evidence="1">Multi-pass membrane protein</topology>
    </subcellularLocation>
</comment>
<keyword evidence="2" id="KW-1003">Cell membrane</keyword>
<dbReference type="PROSITE" id="PS50850">
    <property type="entry name" value="MFS"/>
    <property type="match status" value="1"/>
</dbReference>
<organism evidence="10 11">
    <name type="scientific">Cardiocondyla obscurior</name>
    <dbReference type="NCBI Taxonomy" id="286306"/>
    <lineage>
        <taxon>Eukaryota</taxon>
        <taxon>Metazoa</taxon>
        <taxon>Ecdysozoa</taxon>
        <taxon>Arthropoda</taxon>
        <taxon>Hexapoda</taxon>
        <taxon>Insecta</taxon>
        <taxon>Pterygota</taxon>
        <taxon>Neoptera</taxon>
        <taxon>Endopterygota</taxon>
        <taxon>Hymenoptera</taxon>
        <taxon>Apocrita</taxon>
        <taxon>Aculeata</taxon>
        <taxon>Formicoidea</taxon>
        <taxon>Formicidae</taxon>
        <taxon>Myrmicinae</taxon>
        <taxon>Cardiocondyla</taxon>
    </lineage>
</organism>
<evidence type="ECO:0000256" key="4">
    <source>
        <dbReference type="ARBA" id="ARBA00022989"/>
    </source>
</evidence>
<dbReference type="Proteomes" id="UP001430953">
    <property type="component" value="Unassembled WGS sequence"/>
</dbReference>
<evidence type="ECO:0000256" key="1">
    <source>
        <dbReference type="ARBA" id="ARBA00004651"/>
    </source>
</evidence>
<dbReference type="CDD" id="cd17358">
    <property type="entry name" value="MFS_GLUT6_8_Class3_like"/>
    <property type="match status" value="1"/>
</dbReference>
<feature type="transmembrane region" description="Helical" evidence="8">
    <location>
        <begin position="164"/>
        <end position="182"/>
    </location>
</feature>
<evidence type="ECO:0000256" key="5">
    <source>
        <dbReference type="ARBA" id="ARBA00023136"/>
    </source>
</evidence>
<comment type="similarity">
    <text evidence="7">Belongs to the major facilitator superfamily. Sugar transporter (TC 2.A.1.1) family. Trehalose transporter subfamily.</text>
</comment>
<gene>
    <name evidence="10" type="ORF">PUN28_007289</name>
</gene>
<comment type="caution">
    <text evidence="10">The sequence shown here is derived from an EMBL/GenBank/DDBJ whole genome shotgun (WGS) entry which is preliminary data.</text>
</comment>
<dbReference type="GO" id="GO:0051119">
    <property type="term" value="F:sugar transmembrane transporter activity"/>
    <property type="evidence" value="ECO:0007669"/>
    <property type="project" value="InterPro"/>
</dbReference>
<sequence>MRKVILAAVAGNLGMVSVGLFVGWASPTLPLLIDNDNPDYPVRLNTDQASWVVSLLTLGCIGGSITSALIVNAIGRKNTMLFTAVPSVISWLLIAFATSPWELYLSRFISGLAVGIAYASTPMYLGEISPAGIRGNLGSMLTVAVKLGTSIEFIIGPFLSVRNLALISLIAPCVFIVTFIWLPESPYYLMRCNAKQKAIESLVQLRGKQDVYKEADGIEQSVKADLVNKAGFRELLFVPGNRRALLTLTCLGMAQQLSGIQIVLQYAEMIFDEADVELEGKYLTMVLGAVQLVSVLICMMVTDRSGRKSLLIISCVGSACSTAMVAAYFHAKHNQVDISNILWLPILGVILYVVMYSLGLAGIPLTMASELYPTNVKALGTTTKIVITNIIAFALTNSYLAVSKSTGTHTPFWIFTVCSLVAALFTLLYVPETKGRTLEEIQEKLRGLSKKKEAENQTRADLSSVNV</sequence>
<dbReference type="InterPro" id="IPR044775">
    <property type="entry name" value="MFS_ERD6/Tret1-like"/>
</dbReference>
<dbReference type="GO" id="GO:0005886">
    <property type="term" value="C:plasma membrane"/>
    <property type="evidence" value="ECO:0007669"/>
    <property type="project" value="UniProtKB-SubCell"/>
</dbReference>
<feature type="transmembrane region" description="Helical" evidence="8">
    <location>
        <begin position="412"/>
        <end position="430"/>
    </location>
</feature>
<keyword evidence="4 8" id="KW-1133">Transmembrane helix</keyword>
<dbReference type="InterPro" id="IPR005828">
    <property type="entry name" value="MFS_sugar_transport-like"/>
</dbReference>
<feature type="transmembrane region" description="Helical" evidence="8">
    <location>
        <begin position="378"/>
        <end position="400"/>
    </location>
</feature>
<dbReference type="PRINTS" id="PR00171">
    <property type="entry name" value="SUGRTRNSPORT"/>
</dbReference>
<dbReference type="EMBL" id="JADYXP020000006">
    <property type="protein sequence ID" value="KAL0122455.1"/>
    <property type="molecule type" value="Genomic_DNA"/>
</dbReference>
<evidence type="ECO:0000256" key="6">
    <source>
        <dbReference type="ARBA" id="ARBA00023180"/>
    </source>
</evidence>
<dbReference type="AlphaFoldDB" id="A0AAW2G4S8"/>
<evidence type="ECO:0000256" key="7">
    <source>
        <dbReference type="ARBA" id="ARBA00024348"/>
    </source>
</evidence>
<keyword evidence="3 8" id="KW-0812">Transmembrane</keyword>
<dbReference type="PANTHER" id="PTHR48021:SF46">
    <property type="entry name" value="MAJOR FACILITATOR SUPERFAMILY (MFS) PROFILE DOMAIN-CONTAINING PROTEIN"/>
    <property type="match status" value="1"/>
</dbReference>
<dbReference type="InterPro" id="IPR005829">
    <property type="entry name" value="Sugar_transporter_CS"/>
</dbReference>